<dbReference type="PROSITE" id="PS01312">
    <property type="entry name" value="SECA"/>
    <property type="match status" value="1"/>
</dbReference>
<evidence type="ECO:0000256" key="17">
    <source>
        <dbReference type="SAM" id="MobiDB-lite"/>
    </source>
</evidence>
<feature type="binding site" evidence="15">
    <location>
        <begin position="105"/>
        <end position="109"/>
    </location>
    <ligand>
        <name>ATP</name>
        <dbReference type="ChEBI" id="CHEBI:30616"/>
    </ligand>
</feature>
<dbReference type="HAMAP" id="MF_01382">
    <property type="entry name" value="SecA"/>
    <property type="match status" value="1"/>
</dbReference>
<evidence type="ECO:0000256" key="1">
    <source>
        <dbReference type="ARBA" id="ARBA00001947"/>
    </source>
</evidence>
<dbReference type="InterPro" id="IPR036670">
    <property type="entry name" value="SecA_X-link_sf"/>
</dbReference>
<dbReference type="GO" id="GO:0046872">
    <property type="term" value="F:metal ion binding"/>
    <property type="evidence" value="ECO:0007669"/>
    <property type="project" value="UniProtKB-KW"/>
</dbReference>
<evidence type="ECO:0000259" key="18">
    <source>
        <dbReference type="PROSITE" id="PS51192"/>
    </source>
</evidence>
<name>A0A6I6L5Z3_9SPHN</name>
<feature type="binding site" evidence="15">
    <location>
        <position position="87"/>
    </location>
    <ligand>
        <name>ATP</name>
        <dbReference type="ChEBI" id="CHEBI:30616"/>
    </ligand>
</feature>
<dbReference type="GO" id="GO:0043952">
    <property type="term" value="P:protein transport by the Sec complex"/>
    <property type="evidence" value="ECO:0007669"/>
    <property type="project" value="UniProtKB-ARBA"/>
</dbReference>
<feature type="domain" description="Helicase ATP-binding" evidence="18">
    <location>
        <begin position="89"/>
        <end position="247"/>
    </location>
</feature>
<keyword evidence="14 15" id="KW-0472">Membrane</keyword>
<evidence type="ECO:0000256" key="12">
    <source>
        <dbReference type="ARBA" id="ARBA00022967"/>
    </source>
</evidence>
<keyword evidence="7" id="KW-0479">Metal-binding</keyword>
<dbReference type="InterPro" id="IPR004027">
    <property type="entry name" value="SEC_C_motif"/>
</dbReference>
<protein>
    <recommendedName>
        <fullName evidence="15 16">Protein translocase subunit SecA</fullName>
        <ecNumber evidence="15">7.4.2.8</ecNumber>
    </recommendedName>
</protein>
<dbReference type="OrthoDB" id="9805579at2"/>
<evidence type="ECO:0000256" key="5">
    <source>
        <dbReference type="ARBA" id="ARBA00022490"/>
    </source>
</evidence>
<keyword evidence="12 15" id="KW-1278">Translocase</keyword>
<dbReference type="FunFam" id="3.90.1440.10:FF:000001">
    <property type="entry name" value="Preprotein translocase subunit SecA"/>
    <property type="match status" value="1"/>
</dbReference>
<feature type="region of interest" description="Disordered" evidence="17">
    <location>
        <begin position="872"/>
        <end position="896"/>
    </location>
</feature>
<keyword evidence="3 15" id="KW-0813">Transport</keyword>
<evidence type="ECO:0000256" key="13">
    <source>
        <dbReference type="ARBA" id="ARBA00023010"/>
    </source>
</evidence>
<keyword evidence="21" id="KW-1185">Reference proteome</keyword>
<dbReference type="GO" id="GO:0006605">
    <property type="term" value="P:protein targeting"/>
    <property type="evidence" value="ECO:0007669"/>
    <property type="project" value="UniProtKB-UniRule"/>
</dbReference>
<feature type="domain" description="SecA family profile" evidence="19">
    <location>
        <begin position="3"/>
        <end position="612"/>
    </location>
</feature>
<dbReference type="NCBIfam" id="TIGR00963">
    <property type="entry name" value="secA"/>
    <property type="match status" value="1"/>
</dbReference>
<dbReference type="Pfam" id="PF01043">
    <property type="entry name" value="SecA_PP_bind"/>
    <property type="match status" value="1"/>
</dbReference>
<comment type="similarity">
    <text evidence="2 15 16">Belongs to the SecA family.</text>
</comment>
<evidence type="ECO:0000256" key="15">
    <source>
        <dbReference type="HAMAP-Rule" id="MF_01382"/>
    </source>
</evidence>
<dbReference type="PANTHER" id="PTHR30612">
    <property type="entry name" value="SECA INNER MEMBRANE COMPONENT OF SEC PROTEIN SECRETION SYSTEM"/>
    <property type="match status" value="1"/>
</dbReference>
<dbReference type="InterPro" id="IPR014018">
    <property type="entry name" value="SecA_motor_DEAD"/>
</dbReference>
<dbReference type="Proteomes" id="UP000428803">
    <property type="component" value="Chromosome"/>
</dbReference>
<evidence type="ECO:0000256" key="4">
    <source>
        <dbReference type="ARBA" id="ARBA00022475"/>
    </source>
</evidence>
<organism evidence="20 21">
    <name type="scientific">Sphingorhabdus lacus</name>
    <dbReference type="NCBI Taxonomy" id="392610"/>
    <lineage>
        <taxon>Bacteria</taxon>
        <taxon>Pseudomonadati</taxon>
        <taxon>Pseudomonadota</taxon>
        <taxon>Alphaproteobacteria</taxon>
        <taxon>Sphingomonadales</taxon>
        <taxon>Sphingomonadaceae</taxon>
        <taxon>Sphingorhabdus</taxon>
    </lineage>
</organism>
<reference evidence="21" key="1">
    <citation type="submission" date="2019-01" db="EMBL/GenBank/DDBJ databases">
        <title>Sphingorhabdus lacus sp.nov., isolated from an oligotrophic freshwater lake.</title>
        <authorList>
            <person name="Park M."/>
        </authorList>
    </citation>
    <scope>NUCLEOTIDE SEQUENCE [LARGE SCALE GENOMIC DNA]</scope>
    <source>
        <strain evidence="21">IMCC1753</strain>
    </source>
</reference>
<dbReference type="RefSeq" id="WP_158898885.1">
    <property type="nucleotide sequence ID" value="NZ_CP035733.1"/>
</dbReference>
<dbReference type="PRINTS" id="PR00906">
    <property type="entry name" value="SECA"/>
</dbReference>
<evidence type="ECO:0000256" key="8">
    <source>
        <dbReference type="ARBA" id="ARBA00022741"/>
    </source>
</evidence>
<feature type="binding site" evidence="15">
    <location>
        <position position="499"/>
    </location>
    <ligand>
        <name>ATP</name>
        <dbReference type="ChEBI" id="CHEBI:30616"/>
    </ligand>
</feature>
<dbReference type="InterPro" id="IPR036266">
    <property type="entry name" value="SecA_Wing/Scaffold_sf"/>
</dbReference>
<evidence type="ECO:0000256" key="10">
    <source>
        <dbReference type="ARBA" id="ARBA00022840"/>
    </source>
</evidence>
<dbReference type="EC" id="7.4.2.8" evidence="15"/>
<keyword evidence="10 15" id="KW-0067">ATP-binding</keyword>
<dbReference type="EMBL" id="CP035733">
    <property type="protein sequence ID" value="QGY80044.1"/>
    <property type="molecule type" value="Genomic_DNA"/>
</dbReference>
<dbReference type="KEGG" id="slaa:EUU25_05095"/>
<dbReference type="Pfam" id="PF07516">
    <property type="entry name" value="SecA_SW"/>
    <property type="match status" value="1"/>
</dbReference>
<dbReference type="Gene3D" id="3.10.450.50">
    <property type="match status" value="1"/>
</dbReference>
<dbReference type="GO" id="GO:0005886">
    <property type="term" value="C:plasma membrane"/>
    <property type="evidence" value="ECO:0007669"/>
    <property type="project" value="UniProtKB-SubCell"/>
</dbReference>
<comment type="catalytic activity">
    <reaction evidence="15">
        <text>ATP + H2O + cellular proteinSide 1 = ADP + phosphate + cellular proteinSide 2.</text>
        <dbReference type="EC" id="7.4.2.8"/>
    </reaction>
</comment>
<accession>A0A6I6L5Z3</accession>
<keyword evidence="6" id="KW-0997">Cell inner membrane</keyword>
<dbReference type="GO" id="GO:0065002">
    <property type="term" value="P:intracellular protein transmembrane transport"/>
    <property type="evidence" value="ECO:0007669"/>
    <property type="project" value="UniProtKB-UniRule"/>
</dbReference>
<dbReference type="SMART" id="SM00958">
    <property type="entry name" value="SecA_PP_bind"/>
    <property type="match status" value="1"/>
</dbReference>
<comment type="subcellular location">
    <subcellularLocation>
        <location evidence="15">Cell membrane</location>
        <topology evidence="15">Peripheral membrane protein</topology>
        <orientation evidence="15">Cytoplasmic side</orientation>
    </subcellularLocation>
    <subcellularLocation>
        <location evidence="15">Cytoplasm</location>
    </subcellularLocation>
    <text evidence="15">Distribution is 50-50.</text>
</comment>
<dbReference type="InterPro" id="IPR044722">
    <property type="entry name" value="SecA_SF2_C"/>
</dbReference>
<evidence type="ECO:0000313" key="21">
    <source>
        <dbReference type="Proteomes" id="UP000428803"/>
    </source>
</evidence>
<proteinExistence type="inferred from homology"/>
<dbReference type="CDD" id="cd17928">
    <property type="entry name" value="DEXDc_SecA"/>
    <property type="match status" value="1"/>
</dbReference>
<keyword evidence="8 15" id="KW-0547">Nucleotide-binding</keyword>
<dbReference type="InterPro" id="IPR020937">
    <property type="entry name" value="SecA_CS"/>
</dbReference>
<evidence type="ECO:0000256" key="11">
    <source>
        <dbReference type="ARBA" id="ARBA00022927"/>
    </source>
</evidence>
<dbReference type="InterPro" id="IPR014001">
    <property type="entry name" value="Helicase_ATP-bd"/>
</dbReference>
<dbReference type="FunFam" id="3.40.50.300:FF:000334">
    <property type="entry name" value="Protein translocase subunit SecA"/>
    <property type="match status" value="1"/>
</dbReference>
<dbReference type="GO" id="GO:0017038">
    <property type="term" value="P:protein import"/>
    <property type="evidence" value="ECO:0007669"/>
    <property type="project" value="InterPro"/>
</dbReference>
<evidence type="ECO:0000256" key="7">
    <source>
        <dbReference type="ARBA" id="ARBA00022723"/>
    </source>
</evidence>
<comment type="cofactor">
    <cofactor evidence="1">
        <name>Zn(2+)</name>
        <dbReference type="ChEBI" id="CHEBI:29105"/>
    </cofactor>
</comment>
<dbReference type="FunFam" id="3.40.50.300:FF:000113">
    <property type="entry name" value="Preprotein translocase subunit SecA"/>
    <property type="match status" value="1"/>
</dbReference>
<dbReference type="NCBIfam" id="NF009538">
    <property type="entry name" value="PRK12904.1"/>
    <property type="match status" value="1"/>
</dbReference>
<evidence type="ECO:0000259" key="19">
    <source>
        <dbReference type="PROSITE" id="PS51196"/>
    </source>
</evidence>
<dbReference type="Gene3D" id="1.10.3060.10">
    <property type="entry name" value="Helical scaffold and wing domains of SecA"/>
    <property type="match status" value="1"/>
</dbReference>
<evidence type="ECO:0000313" key="20">
    <source>
        <dbReference type="EMBL" id="QGY80044.1"/>
    </source>
</evidence>
<dbReference type="GO" id="GO:0008564">
    <property type="term" value="F:protein-exporting ATPase activity"/>
    <property type="evidence" value="ECO:0007669"/>
    <property type="project" value="UniProtKB-EC"/>
</dbReference>
<dbReference type="GO" id="GO:0005829">
    <property type="term" value="C:cytosol"/>
    <property type="evidence" value="ECO:0007669"/>
    <property type="project" value="TreeGrafter"/>
</dbReference>
<dbReference type="SUPFAM" id="SSF52540">
    <property type="entry name" value="P-loop containing nucleoside triphosphate hydrolases"/>
    <property type="match status" value="2"/>
</dbReference>
<evidence type="ECO:0000256" key="9">
    <source>
        <dbReference type="ARBA" id="ARBA00022833"/>
    </source>
</evidence>
<dbReference type="PROSITE" id="PS51192">
    <property type="entry name" value="HELICASE_ATP_BIND_1"/>
    <property type="match status" value="1"/>
</dbReference>
<dbReference type="PANTHER" id="PTHR30612:SF0">
    <property type="entry name" value="CHLOROPLAST PROTEIN-TRANSPORTING ATPASE"/>
    <property type="match status" value="1"/>
</dbReference>
<keyword evidence="13 15" id="KW-0811">Translocation</keyword>
<dbReference type="GO" id="GO:0005524">
    <property type="term" value="F:ATP binding"/>
    <property type="evidence" value="ECO:0007669"/>
    <property type="project" value="UniProtKB-UniRule"/>
</dbReference>
<dbReference type="PROSITE" id="PS51196">
    <property type="entry name" value="SECA_MOTOR_DEAD"/>
    <property type="match status" value="1"/>
</dbReference>
<keyword evidence="4 15" id="KW-1003">Cell membrane</keyword>
<comment type="function">
    <text evidence="15">Part of the Sec protein translocase complex. Interacts with the SecYEG preprotein conducting channel. Has a central role in coupling the hydrolysis of ATP to the transfer of proteins into and across the cell membrane, serving both as a receptor for the preprotein-SecB complex and as an ATP-driven molecular motor driving the stepwise translocation of polypeptide chains across the membrane.</text>
</comment>
<evidence type="ECO:0000256" key="14">
    <source>
        <dbReference type="ARBA" id="ARBA00023136"/>
    </source>
</evidence>
<keyword evidence="9" id="KW-0862">Zinc</keyword>
<dbReference type="SUPFAM" id="SSF81767">
    <property type="entry name" value="Pre-protein crosslinking domain of SecA"/>
    <property type="match status" value="1"/>
</dbReference>
<dbReference type="FunFam" id="3.40.50.300:FF:000246">
    <property type="entry name" value="Preprotein translocase subunit SecA"/>
    <property type="match status" value="1"/>
</dbReference>
<dbReference type="InterPro" id="IPR011130">
    <property type="entry name" value="SecA_preprotein_X-link_dom"/>
</dbReference>
<dbReference type="Pfam" id="PF07517">
    <property type="entry name" value="SecA_DEAD"/>
    <property type="match status" value="1"/>
</dbReference>
<dbReference type="FunFam" id="1.10.3060.10:FF:000003">
    <property type="entry name" value="Protein translocase subunit SecA"/>
    <property type="match status" value="1"/>
</dbReference>
<evidence type="ECO:0000256" key="2">
    <source>
        <dbReference type="ARBA" id="ARBA00007650"/>
    </source>
</evidence>
<dbReference type="CDD" id="cd18803">
    <property type="entry name" value="SF2_C_secA"/>
    <property type="match status" value="1"/>
</dbReference>
<evidence type="ECO:0000256" key="6">
    <source>
        <dbReference type="ARBA" id="ARBA00022519"/>
    </source>
</evidence>
<gene>
    <name evidence="15 20" type="primary">secA</name>
    <name evidence="20" type="ORF">EUU25_05095</name>
</gene>
<dbReference type="SMART" id="SM00957">
    <property type="entry name" value="SecA_DEAD"/>
    <property type="match status" value="1"/>
</dbReference>
<dbReference type="Pfam" id="PF02810">
    <property type="entry name" value="SEC-C"/>
    <property type="match status" value="1"/>
</dbReference>
<dbReference type="SUPFAM" id="SSF81886">
    <property type="entry name" value="Helical scaffold and wing domains of SecA"/>
    <property type="match status" value="1"/>
</dbReference>
<sequence>MLGGVAKALFGSSNDRYVKSVMKIVQKINALEPEISAMTDERLTQQTQLFRDRLTAGETLDDILPEAFATVREASKRVMGMRHFDVQMVGGIVLHRGEIAEMRTGEGKTLTETLACYLNALEGKGVHVVTVNDYLARRDAEWMGRIYGFLGLTTGVVVPNVSEHERRAAYECDITYATNNELGFDYLRDNMKYERAQMVQRPFNFAIVDEVDSILVDEARTPLIISGPTDDKSELYMQVHAVVLQLDDGDYEKDEKSRNVTLTEDGTEKAERLLESAGLLTGSNLYDYENTLVVHHLDQALKANVMFKRDIDYIVKDGKVIIIDEFTGRMMDGRRWSNGLHQAVEAKEGVQIEPENQTLATITFQNYFRMYPKLSGMTGTAATEAGEFFEIYKLNVVEIPTNLPVQRIDEDDQFYKNTQDKFGAIAKTIKEANDRGQPVLVGTVSIEKSELLSEFLEKEGVKHSVLNARFHESEAHIVAQAGRFGSVTIATNMAGRGTDIQLGGNYEFRLEDEIGDMPEGPERDAAVAALKAEIAAEKAKVIDAGGLFVLATERHESRRIDNQLRGRSGRQGDPGLSRFYLSLDDDLLRIFGSETLFSRMMNSSLEDGEAIGGKWLSKAIETAQKKVEARNYDIRKQLVEYDNVMNDQRKVIYDQRSDIMDAEAVDDIIEDMRNDTVNMLVGDHCPVGTYPEQWDIDGLKQKCAEVLGLAPDIDSWLQEEAIEPEIIESRLAEMATAKFAAKGVELDETVWRQVEKSILLQTLDHHWKEHLSTLDALRQVIYLRAYAQKNPINEYKQEAFGLFERMLAAIREGVTKTIATNEFRAEQEFTPPELPELPDFLTTHIDPFTGEDDSDDVDGGSLGLVTTRAVRQTPAPQGGDPFAGNPDIRRNDPCPCGSGDKYKHCHGAY</sequence>
<evidence type="ECO:0000256" key="3">
    <source>
        <dbReference type="ARBA" id="ARBA00022448"/>
    </source>
</evidence>
<dbReference type="Pfam" id="PF21090">
    <property type="entry name" value="P-loop_SecA"/>
    <property type="match status" value="1"/>
</dbReference>
<dbReference type="Gene3D" id="3.90.1440.10">
    <property type="entry name" value="SecA, preprotein cross-linking domain"/>
    <property type="match status" value="1"/>
</dbReference>
<dbReference type="AlphaFoldDB" id="A0A6I6L5Z3"/>
<comment type="subunit">
    <text evidence="15">Monomer and homodimer. Part of the essential Sec protein translocation apparatus which comprises SecA, SecYEG and auxiliary proteins SecDF-YajC and YidC.</text>
</comment>
<dbReference type="InterPro" id="IPR011115">
    <property type="entry name" value="SecA_DEAD"/>
</dbReference>
<keyword evidence="5 15" id="KW-0963">Cytoplasm</keyword>
<dbReference type="Gene3D" id="3.40.50.300">
    <property type="entry name" value="P-loop containing nucleotide triphosphate hydrolases"/>
    <property type="match status" value="2"/>
</dbReference>
<dbReference type="InterPro" id="IPR027417">
    <property type="entry name" value="P-loop_NTPase"/>
</dbReference>
<keyword evidence="11 15" id="KW-0653">Protein transport</keyword>
<dbReference type="GO" id="GO:0031522">
    <property type="term" value="C:cell envelope Sec protein transport complex"/>
    <property type="evidence" value="ECO:0007669"/>
    <property type="project" value="TreeGrafter"/>
</dbReference>
<evidence type="ECO:0000256" key="16">
    <source>
        <dbReference type="RuleBase" id="RU003874"/>
    </source>
</evidence>
<dbReference type="InterPro" id="IPR011116">
    <property type="entry name" value="SecA_Wing/Scaffold"/>
</dbReference>
<dbReference type="InterPro" id="IPR000185">
    <property type="entry name" value="SecA"/>
</dbReference>